<dbReference type="RefSeq" id="WP_213170418.1">
    <property type="nucleotide sequence ID" value="NZ_CP070496.1"/>
</dbReference>
<protein>
    <submittedName>
        <fullName evidence="1">Uncharacterized protein</fullName>
    </submittedName>
</protein>
<gene>
    <name evidence="1" type="ORF">JQS30_11545</name>
</gene>
<dbReference type="EMBL" id="CP070496">
    <property type="protein sequence ID" value="QSB04421.1"/>
    <property type="molecule type" value="Genomic_DNA"/>
</dbReference>
<evidence type="ECO:0000313" key="2">
    <source>
        <dbReference type="Proteomes" id="UP000662939"/>
    </source>
</evidence>
<dbReference type="Proteomes" id="UP000662939">
    <property type="component" value="Chromosome"/>
</dbReference>
<reference evidence="1" key="1">
    <citation type="submission" date="2021-02" db="EMBL/GenBank/DDBJ databases">
        <title>Natronoglycomyces albus gen. nov., sp. nov, a haloalkaliphilic actinobacterium from a soda solonchak soil.</title>
        <authorList>
            <person name="Sorokin D.Y."/>
            <person name="Khijniak T.V."/>
            <person name="Zakharycheva A.P."/>
            <person name="Boueva O.V."/>
            <person name="Ariskina E.V."/>
            <person name="Hahnke R.L."/>
            <person name="Bunk B."/>
            <person name="Sproer C."/>
            <person name="Schumann P."/>
            <person name="Evtushenko L.I."/>
            <person name="Kublanov I.V."/>
        </authorList>
    </citation>
    <scope>NUCLEOTIDE SEQUENCE</scope>
    <source>
        <strain evidence="1">DSM 106290</strain>
    </source>
</reference>
<keyword evidence="2" id="KW-1185">Reference proteome</keyword>
<sequence>MQEHTIAKSGALEWLFFHGKREWGRFTDDVRSYVVTSNDAQESNTLHVFIDHADGRPEMVCTMTALRSHSGPVTHWSCEWLRFSEMWREWIEREALTIWRTNPESPANSRSSAASPMG</sequence>
<organism evidence="1 2">
    <name type="scientific">Natronoglycomyces albus</name>
    <dbReference type="NCBI Taxonomy" id="2811108"/>
    <lineage>
        <taxon>Bacteria</taxon>
        <taxon>Bacillati</taxon>
        <taxon>Actinomycetota</taxon>
        <taxon>Actinomycetes</taxon>
        <taxon>Glycomycetales</taxon>
        <taxon>Glycomycetaceae</taxon>
        <taxon>Natronoglycomyces</taxon>
    </lineage>
</organism>
<evidence type="ECO:0000313" key="1">
    <source>
        <dbReference type="EMBL" id="QSB04421.1"/>
    </source>
</evidence>
<accession>A0A895XF03</accession>
<dbReference type="KEGG" id="nav:JQS30_11545"/>
<proteinExistence type="predicted"/>
<name>A0A895XF03_9ACTN</name>
<dbReference type="AlphaFoldDB" id="A0A895XF03"/>